<dbReference type="InterPro" id="IPR012337">
    <property type="entry name" value="RNaseH-like_sf"/>
</dbReference>
<accession>A0A1X7TBI7</accession>
<dbReference type="EnsemblMetazoa" id="Aqu2.1.11805_001">
    <property type="protein sequence ID" value="Aqu2.1.11805_001"/>
    <property type="gene ID" value="Aqu2.1.11805"/>
</dbReference>
<proteinExistence type="predicted"/>
<dbReference type="PROSITE" id="PS50994">
    <property type="entry name" value="INTEGRASE"/>
    <property type="match status" value="1"/>
</dbReference>
<dbReference type="InParanoid" id="A0A1X7TBI7"/>
<dbReference type="OrthoDB" id="5962691at2759"/>
<dbReference type="InterPro" id="IPR058913">
    <property type="entry name" value="Integrase_dom_put"/>
</dbReference>
<dbReference type="AlphaFoldDB" id="A0A1X7TBI7"/>
<dbReference type="InterPro" id="IPR036397">
    <property type="entry name" value="RNaseH_sf"/>
</dbReference>
<dbReference type="Gene3D" id="3.30.420.10">
    <property type="entry name" value="Ribonuclease H-like superfamily/Ribonuclease H"/>
    <property type="match status" value="1"/>
</dbReference>
<dbReference type="OMA" id="WLEDMEI"/>
<dbReference type="Pfam" id="PF24764">
    <property type="entry name" value="rva_4"/>
    <property type="match status" value="1"/>
</dbReference>
<name>A0A1X7TBI7_AMPQE</name>
<evidence type="ECO:0000259" key="1">
    <source>
        <dbReference type="PROSITE" id="PS50994"/>
    </source>
</evidence>
<dbReference type="eggNOG" id="ENOG502QSMG">
    <property type="taxonomic scope" value="Eukaryota"/>
</dbReference>
<protein>
    <recommendedName>
        <fullName evidence="1">Integrase catalytic domain-containing protein</fullName>
    </recommendedName>
</protein>
<sequence>MDDGEENDTIPLLLLSLRIFEHIQSHYNDYDELMAQDVLELLESIVQCLVLLIDLDNEDDIFTAVKDLILAIERDLEVRRVRVKGRPPILIEENQLRYLVDNGFKTKDIASIHGCSRRTIERRMNKFNIHHEFTQLSDADLDLAVQEILFMFPNCGEKTISGRLRSSGIIIPRDRVREAIHRVDPNGVQMRCRQVLHRRTYKVASPNALWHIDGYHKLIRWRFVIHGSIDGYSRLITFLRIATNNRAETVLQSFVGAVEEFGLPSRVRMDLGGENALVAAYMIEHRGSERGSAITGKSVHNQRIERLWRDLFAGCVSFFYYFFYWLEDMEILDINSLYDICALHTVFIPIIQKHLDMFRHGWAHHSIRTENNKTPMQLWVLGLSSIEDENDEALLGLDVDSYGIDYNEPVPLGDDEETVVLEDVDNFISDDQSAQLKQLLSPFSDNYYSQEGMLAQYTMAKTFLNNNLS</sequence>
<dbReference type="PANTHER" id="PTHR46791:SF5">
    <property type="entry name" value="CLR5 DOMAIN-CONTAINING PROTEIN-RELATED"/>
    <property type="match status" value="1"/>
</dbReference>
<evidence type="ECO:0000313" key="2">
    <source>
        <dbReference type="EnsemblMetazoa" id="Aqu2.1.11805_001"/>
    </source>
</evidence>
<dbReference type="PANTHER" id="PTHR46791">
    <property type="entry name" value="EXPRESSED PROTEIN"/>
    <property type="match status" value="1"/>
</dbReference>
<dbReference type="InterPro" id="IPR001584">
    <property type="entry name" value="Integrase_cat-core"/>
</dbReference>
<feature type="domain" description="Integrase catalytic" evidence="1">
    <location>
        <begin position="202"/>
        <end position="383"/>
    </location>
</feature>
<dbReference type="SUPFAM" id="SSF53098">
    <property type="entry name" value="Ribonuclease H-like"/>
    <property type="match status" value="1"/>
</dbReference>
<dbReference type="GO" id="GO:0015074">
    <property type="term" value="P:DNA integration"/>
    <property type="evidence" value="ECO:0007669"/>
    <property type="project" value="InterPro"/>
</dbReference>
<dbReference type="GO" id="GO:0003676">
    <property type="term" value="F:nucleic acid binding"/>
    <property type="evidence" value="ECO:0007669"/>
    <property type="project" value="InterPro"/>
</dbReference>
<organism evidence="2">
    <name type="scientific">Amphimedon queenslandica</name>
    <name type="common">Sponge</name>
    <dbReference type="NCBI Taxonomy" id="400682"/>
    <lineage>
        <taxon>Eukaryota</taxon>
        <taxon>Metazoa</taxon>
        <taxon>Porifera</taxon>
        <taxon>Demospongiae</taxon>
        <taxon>Heteroscleromorpha</taxon>
        <taxon>Haplosclerida</taxon>
        <taxon>Niphatidae</taxon>
        <taxon>Amphimedon</taxon>
    </lineage>
</organism>
<reference evidence="2" key="1">
    <citation type="submission" date="2017-05" db="UniProtKB">
        <authorList>
            <consortium name="EnsemblMetazoa"/>
        </authorList>
    </citation>
    <scope>IDENTIFICATION</scope>
</reference>